<accession>A0A6I4T9S3</accession>
<organism evidence="7 8">
    <name type="scientific">Altericroceibacterium endophyticum</name>
    <dbReference type="NCBI Taxonomy" id="1808508"/>
    <lineage>
        <taxon>Bacteria</taxon>
        <taxon>Pseudomonadati</taxon>
        <taxon>Pseudomonadota</taxon>
        <taxon>Alphaproteobacteria</taxon>
        <taxon>Sphingomonadales</taxon>
        <taxon>Erythrobacteraceae</taxon>
        <taxon>Altericroceibacterium</taxon>
    </lineage>
</organism>
<reference evidence="7 8" key="1">
    <citation type="submission" date="2019-12" db="EMBL/GenBank/DDBJ databases">
        <title>Genomic-based taxomic classification of the family Erythrobacteraceae.</title>
        <authorList>
            <person name="Xu L."/>
        </authorList>
    </citation>
    <scope>NUCLEOTIDE SEQUENCE [LARGE SCALE GENOMIC DNA]</scope>
    <source>
        <strain evidence="7 8">LMG 29518</strain>
    </source>
</reference>
<keyword evidence="6" id="KW-1003">Cell membrane</keyword>
<evidence type="ECO:0000256" key="1">
    <source>
        <dbReference type="ARBA" id="ARBA00004370"/>
    </source>
</evidence>
<dbReference type="PANTHER" id="PTHR23427:SF2">
    <property type="entry name" value="SURFEIT LOCUS PROTEIN 1"/>
    <property type="match status" value="1"/>
</dbReference>
<keyword evidence="5 6" id="KW-0472">Membrane</keyword>
<sequence length="188" mass="20222">MSRLPIIPTVLVSAAIALMIGLGIWQLQRAEWKNALLAHYAEAENAGPVPFPTDPEEVEQVLYRPSTVNCARVVQLDAMAGRNASGKSGWAEVARCELTAGGQADIVLGWIDRPEIAEWSGGDVSGIIGPGRDGEARLVAAPPQAGLTANARPDPADLPNNHLSYAVQWFFFALTALVIYILALRRRD</sequence>
<comment type="similarity">
    <text evidence="2 6">Belongs to the SURF1 family.</text>
</comment>
<dbReference type="EMBL" id="WTYT01000006">
    <property type="protein sequence ID" value="MXO66911.1"/>
    <property type="molecule type" value="Genomic_DNA"/>
</dbReference>
<keyword evidence="8" id="KW-1185">Reference proteome</keyword>
<keyword evidence="4 6" id="KW-1133">Transmembrane helix</keyword>
<protein>
    <recommendedName>
        <fullName evidence="6">SURF1-like protein</fullName>
    </recommendedName>
</protein>
<dbReference type="CDD" id="cd06662">
    <property type="entry name" value="SURF1"/>
    <property type="match status" value="1"/>
</dbReference>
<dbReference type="GO" id="GO:0005886">
    <property type="term" value="C:plasma membrane"/>
    <property type="evidence" value="ECO:0007669"/>
    <property type="project" value="UniProtKB-SubCell"/>
</dbReference>
<dbReference type="InterPro" id="IPR002994">
    <property type="entry name" value="Surf1/Shy1"/>
</dbReference>
<evidence type="ECO:0000256" key="6">
    <source>
        <dbReference type="RuleBase" id="RU363076"/>
    </source>
</evidence>
<evidence type="ECO:0000256" key="3">
    <source>
        <dbReference type="ARBA" id="ARBA00022692"/>
    </source>
</evidence>
<gene>
    <name evidence="7" type="ORF">GRI91_14185</name>
</gene>
<evidence type="ECO:0000256" key="2">
    <source>
        <dbReference type="ARBA" id="ARBA00007165"/>
    </source>
</evidence>
<feature type="transmembrane region" description="Helical" evidence="6">
    <location>
        <begin position="165"/>
        <end position="184"/>
    </location>
</feature>
<evidence type="ECO:0000256" key="4">
    <source>
        <dbReference type="ARBA" id="ARBA00022989"/>
    </source>
</evidence>
<name>A0A6I4T9S3_9SPHN</name>
<feature type="transmembrane region" description="Helical" evidence="6">
    <location>
        <begin position="7"/>
        <end position="27"/>
    </location>
</feature>
<keyword evidence="3 6" id="KW-0812">Transmembrane</keyword>
<dbReference type="InterPro" id="IPR045214">
    <property type="entry name" value="Surf1/Surf4"/>
</dbReference>
<evidence type="ECO:0000313" key="8">
    <source>
        <dbReference type="Proteomes" id="UP000438476"/>
    </source>
</evidence>
<proteinExistence type="inferred from homology"/>
<dbReference type="PROSITE" id="PS50895">
    <property type="entry name" value="SURF1"/>
    <property type="match status" value="1"/>
</dbReference>
<comment type="subcellular location">
    <subcellularLocation>
        <location evidence="6">Cell membrane</location>
        <topology evidence="6">Multi-pass membrane protein</topology>
    </subcellularLocation>
    <subcellularLocation>
        <location evidence="1">Membrane</location>
    </subcellularLocation>
</comment>
<dbReference type="Pfam" id="PF02104">
    <property type="entry name" value="SURF1"/>
    <property type="match status" value="1"/>
</dbReference>
<evidence type="ECO:0000256" key="5">
    <source>
        <dbReference type="ARBA" id="ARBA00023136"/>
    </source>
</evidence>
<comment type="caution">
    <text evidence="7">The sequence shown here is derived from an EMBL/GenBank/DDBJ whole genome shotgun (WGS) entry which is preliminary data.</text>
</comment>
<dbReference type="PANTHER" id="PTHR23427">
    <property type="entry name" value="SURFEIT LOCUS PROTEIN"/>
    <property type="match status" value="1"/>
</dbReference>
<dbReference type="Proteomes" id="UP000438476">
    <property type="component" value="Unassembled WGS sequence"/>
</dbReference>
<dbReference type="OrthoDB" id="6079986at2"/>
<dbReference type="AlphaFoldDB" id="A0A6I4T9S3"/>
<evidence type="ECO:0000313" key="7">
    <source>
        <dbReference type="EMBL" id="MXO66911.1"/>
    </source>
</evidence>